<proteinExistence type="predicted"/>
<dbReference type="Proteomes" id="UP001055811">
    <property type="component" value="Linkage Group LG08"/>
</dbReference>
<dbReference type="EMBL" id="CM042016">
    <property type="protein sequence ID" value="KAI3698373.1"/>
    <property type="molecule type" value="Genomic_DNA"/>
</dbReference>
<name>A0ACB8ZM89_CICIN</name>
<organism evidence="1 2">
    <name type="scientific">Cichorium intybus</name>
    <name type="common">Chicory</name>
    <dbReference type="NCBI Taxonomy" id="13427"/>
    <lineage>
        <taxon>Eukaryota</taxon>
        <taxon>Viridiplantae</taxon>
        <taxon>Streptophyta</taxon>
        <taxon>Embryophyta</taxon>
        <taxon>Tracheophyta</taxon>
        <taxon>Spermatophyta</taxon>
        <taxon>Magnoliopsida</taxon>
        <taxon>eudicotyledons</taxon>
        <taxon>Gunneridae</taxon>
        <taxon>Pentapetalae</taxon>
        <taxon>asterids</taxon>
        <taxon>campanulids</taxon>
        <taxon>Asterales</taxon>
        <taxon>Asteraceae</taxon>
        <taxon>Cichorioideae</taxon>
        <taxon>Cichorieae</taxon>
        <taxon>Cichoriinae</taxon>
        <taxon>Cichorium</taxon>
    </lineage>
</organism>
<accession>A0ACB8ZM89</accession>
<protein>
    <submittedName>
        <fullName evidence="1">Uncharacterized protein</fullName>
    </submittedName>
</protein>
<keyword evidence="2" id="KW-1185">Reference proteome</keyword>
<sequence length="281" mass="31952">MNEKRRLPSWMKGASTADKVSKPLDLDANDLITKEEVNVGPKSTKPKAKSLTLKHKKEAYPSSDDNSFLVKCKTKRKKTEIVEENVTESHNFKQELVLEKKKVRRVRRKVEEPINSRKREENTAPSSDEEDEDLTMEDLLTIAKQFVENDKTDTDQQKSHKRNSSHTSSSVSKISLNTPQNTKSPIQEETALHHESTENTRSEITLEDKTMTGDPAQDMLDLLLGPLLKKPVRKEESVSIKDMIVTHEVKNQQYDAVVSNKPVTLTKKKSSFRDAVAMLLD</sequence>
<reference evidence="1 2" key="2">
    <citation type="journal article" date="2022" name="Mol. Ecol. Resour.">
        <title>The genomes of chicory, endive, great burdock and yacon provide insights into Asteraceae paleo-polyploidization history and plant inulin production.</title>
        <authorList>
            <person name="Fan W."/>
            <person name="Wang S."/>
            <person name="Wang H."/>
            <person name="Wang A."/>
            <person name="Jiang F."/>
            <person name="Liu H."/>
            <person name="Zhao H."/>
            <person name="Xu D."/>
            <person name="Zhang Y."/>
        </authorList>
    </citation>
    <scope>NUCLEOTIDE SEQUENCE [LARGE SCALE GENOMIC DNA]</scope>
    <source>
        <strain evidence="2">cv. Punajuju</strain>
        <tissue evidence="1">Leaves</tissue>
    </source>
</reference>
<reference evidence="2" key="1">
    <citation type="journal article" date="2022" name="Mol. Ecol. Resour.">
        <title>The genomes of chicory, endive, great burdock and yacon provide insights into Asteraceae palaeo-polyploidization history and plant inulin production.</title>
        <authorList>
            <person name="Fan W."/>
            <person name="Wang S."/>
            <person name="Wang H."/>
            <person name="Wang A."/>
            <person name="Jiang F."/>
            <person name="Liu H."/>
            <person name="Zhao H."/>
            <person name="Xu D."/>
            <person name="Zhang Y."/>
        </authorList>
    </citation>
    <scope>NUCLEOTIDE SEQUENCE [LARGE SCALE GENOMIC DNA]</scope>
    <source>
        <strain evidence="2">cv. Punajuju</strain>
    </source>
</reference>
<evidence type="ECO:0000313" key="2">
    <source>
        <dbReference type="Proteomes" id="UP001055811"/>
    </source>
</evidence>
<evidence type="ECO:0000313" key="1">
    <source>
        <dbReference type="EMBL" id="KAI3698373.1"/>
    </source>
</evidence>
<gene>
    <name evidence="1" type="ORF">L2E82_41877</name>
</gene>
<comment type="caution">
    <text evidence="1">The sequence shown here is derived from an EMBL/GenBank/DDBJ whole genome shotgun (WGS) entry which is preliminary data.</text>
</comment>